<evidence type="ECO:0000313" key="2">
    <source>
        <dbReference type="Proteomes" id="UP000204221"/>
    </source>
</evidence>
<dbReference type="EMBL" id="CP022521">
    <property type="protein sequence ID" value="ASO21378.1"/>
    <property type="molecule type" value="Genomic_DNA"/>
</dbReference>
<gene>
    <name evidence="1" type="ORF">AHOG_18765</name>
</gene>
<accession>A0A221W688</accession>
<dbReference type="Proteomes" id="UP000204221">
    <property type="component" value="Chromosome"/>
</dbReference>
<sequence length="52" mass="5771">MDRTKGIIRSGNGEVGSRSLWSWNFGRVDSVRVIPLANRNGTEWLGLKNLVG</sequence>
<organism evidence="1 2">
    <name type="scientific">Actinoalloteichus hoggarensis</name>
    <dbReference type="NCBI Taxonomy" id="1470176"/>
    <lineage>
        <taxon>Bacteria</taxon>
        <taxon>Bacillati</taxon>
        <taxon>Actinomycetota</taxon>
        <taxon>Actinomycetes</taxon>
        <taxon>Pseudonocardiales</taxon>
        <taxon>Pseudonocardiaceae</taxon>
        <taxon>Actinoalloteichus</taxon>
    </lineage>
</organism>
<dbReference type="AlphaFoldDB" id="A0A221W688"/>
<dbReference type="RefSeq" id="WP_157736914.1">
    <property type="nucleotide sequence ID" value="NZ_CP022521.1"/>
</dbReference>
<name>A0A221W688_9PSEU</name>
<protein>
    <submittedName>
        <fullName evidence="1">Uncharacterized protein</fullName>
    </submittedName>
</protein>
<evidence type="ECO:0000313" key="1">
    <source>
        <dbReference type="EMBL" id="ASO21378.1"/>
    </source>
</evidence>
<reference evidence="1 2" key="1">
    <citation type="submission" date="2017-07" db="EMBL/GenBank/DDBJ databases">
        <title>Complete genome sequence of Actinoalloteichus hoggarensis DSM 45943, type strain of Actinoalloteichus hoggarensis.</title>
        <authorList>
            <person name="Ruckert C."/>
            <person name="Nouioui I."/>
            <person name="Willmese J."/>
            <person name="van Wezel G."/>
            <person name="Klenk H.-P."/>
            <person name="Kalinowski J."/>
            <person name="Zotchev S.B."/>
        </authorList>
    </citation>
    <scope>NUCLEOTIDE SEQUENCE [LARGE SCALE GENOMIC DNA]</scope>
    <source>
        <strain evidence="1 2">DSM 45943</strain>
    </source>
</reference>
<proteinExistence type="predicted"/>
<keyword evidence="2" id="KW-1185">Reference proteome</keyword>
<dbReference type="KEGG" id="ahg:AHOG_18765"/>